<feature type="region of interest" description="Disordered" evidence="1">
    <location>
        <begin position="92"/>
        <end position="130"/>
    </location>
</feature>
<dbReference type="AlphaFoldDB" id="A0A3P3VQZ4"/>
<name>A0A3P3VQZ4_9GAMM</name>
<feature type="compositionally biased region" description="Basic and acidic residues" evidence="1">
    <location>
        <begin position="268"/>
        <end position="295"/>
    </location>
</feature>
<evidence type="ECO:0008006" key="4">
    <source>
        <dbReference type="Google" id="ProtNLM"/>
    </source>
</evidence>
<evidence type="ECO:0000313" key="2">
    <source>
        <dbReference type="EMBL" id="RRJ83243.1"/>
    </source>
</evidence>
<feature type="compositionally biased region" description="Basic residues" evidence="1">
    <location>
        <begin position="99"/>
        <end position="111"/>
    </location>
</feature>
<dbReference type="RefSeq" id="WP_125017742.1">
    <property type="nucleotide sequence ID" value="NZ_QWEZ01000002.1"/>
</dbReference>
<organism evidence="2 3">
    <name type="scientific">Aestuariirhabdus litorea</name>
    <dbReference type="NCBI Taxonomy" id="2528527"/>
    <lineage>
        <taxon>Bacteria</taxon>
        <taxon>Pseudomonadati</taxon>
        <taxon>Pseudomonadota</taxon>
        <taxon>Gammaproteobacteria</taxon>
        <taxon>Oceanospirillales</taxon>
        <taxon>Aestuariirhabdaceae</taxon>
        <taxon>Aestuariirhabdus</taxon>
    </lineage>
</organism>
<comment type="caution">
    <text evidence="2">The sequence shown here is derived from an EMBL/GenBank/DDBJ whole genome shotgun (WGS) entry which is preliminary data.</text>
</comment>
<evidence type="ECO:0000313" key="3">
    <source>
        <dbReference type="Proteomes" id="UP000280792"/>
    </source>
</evidence>
<dbReference type="Proteomes" id="UP000280792">
    <property type="component" value="Unassembled WGS sequence"/>
</dbReference>
<evidence type="ECO:0000256" key="1">
    <source>
        <dbReference type="SAM" id="MobiDB-lite"/>
    </source>
</evidence>
<feature type="region of interest" description="Disordered" evidence="1">
    <location>
        <begin position="173"/>
        <end position="304"/>
    </location>
</feature>
<reference evidence="2 3" key="2">
    <citation type="submission" date="2018-12" db="EMBL/GenBank/DDBJ databases">
        <title>Simiduia agarivorans gen. nov., sp. nov., a marine, agarolytic bacterium isolated from shallow coastal water from Keelung, Taiwan.</title>
        <authorList>
            <person name="Shieh W.Y."/>
        </authorList>
    </citation>
    <scope>NUCLEOTIDE SEQUENCE [LARGE SCALE GENOMIC DNA]</scope>
    <source>
        <strain evidence="2 3">GTF-13</strain>
    </source>
</reference>
<dbReference type="CDD" id="cd10443">
    <property type="entry name" value="GIY-YIG_HE_Tlr8p_PBC-V_like"/>
    <property type="match status" value="1"/>
</dbReference>
<feature type="compositionally biased region" description="Low complexity" evidence="1">
    <location>
        <begin position="112"/>
        <end position="129"/>
    </location>
</feature>
<reference evidence="2 3" key="1">
    <citation type="submission" date="2018-08" db="EMBL/GenBank/DDBJ databases">
        <authorList>
            <person name="Khan S.A."/>
        </authorList>
    </citation>
    <scope>NUCLEOTIDE SEQUENCE [LARGE SCALE GENOMIC DNA]</scope>
    <source>
        <strain evidence="2 3">GTF-13</strain>
    </source>
</reference>
<sequence>MIVFTVSNRSTGKTYVGTTRNPLLLQWEKIVEAAESGLDYPLYREIRAQGADNFQLEEWDYTDDRSELQELEREALEALGAESLKGYKTAVAAREPAAKKPRTRTTAKRSAPKANAEPAAGASPEASGPLTHINAAGEAVVRFDGKRTSVEDAIAGIGNRVPEFTVVDPLARSRAGRPAMTAPEVRALERVGEESEAPLAAPQPASRPEPEAAPLTSTIEPPPPEDESPRPSSESVIAEAMATLKRLQAAPEASHSTPPADPATPLHRPQEREQEQHLRRLREAIERQRASERSQRQKKQFTRQQVERIEALEQLALQKMGRLGSAA</sequence>
<dbReference type="EMBL" id="QWEZ01000002">
    <property type="protein sequence ID" value="RRJ83243.1"/>
    <property type="molecule type" value="Genomic_DNA"/>
</dbReference>
<dbReference type="InterPro" id="IPR035901">
    <property type="entry name" value="GIY-YIG_endonuc_sf"/>
</dbReference>
<proteinExistence type="predicted"/>
<gene>
    <name evidence="2" type="ORF">D0544_15535</name>
</gene>
<keyword evidence="3" id="KW-1185">Reference proteome</keyword>
<protein>
    <recommendedName>
        <fullName evidence="4">GIY-YIG nuclease family protein</fullName>
    </recommendedName>
</protein>
<accession>A0A3P3VQZ4</accession>
<dbReference type="Gene3D" id="3.40.1440.10">
    <property type="entry name" value="GIY-YIG endonuclease"/>
    <property type="match status" value="1"/>
</dbReference>